<protein>
    <submittedName>
        <fullName evidence="2">Uncharacterized protein</fullName>
    </submittedName>
</protein>
<reference evidence="2 3" key="1">
    <citation type="submission" date="2024-01" db="EMBL/GenBank/DDBJ databases">
        <title>Genome assemblies of Stephania.</title>
        <authorList>
            <person name="Yang L."/>
        </authorList>
    </citation>
    <scope>NUCLEOTIDE SEQUENCE [LARGE SCALE GENOMIC DNA]</scope>
    <source>
        <strain evidence="2">YNDBR</strain>
        <tissue evidence="2">Leaf</tissue>
    </source>
</reference>
<organism evidence="2 3">
    <name type="scientific">Stephania yunnanensis</name>
    <dbReference type="NCBI Taxonomy" id="152371"/>
    <lineage>
        <taxon>Eukaryota</taxon>
        <taxon>Viridiplantae</taxon>
        <taxon>Streptophyta</taxon>
        <taxon>Embryophyta</taxon>
        <taxon>Tracheophyta</taxon>
        <taxon>Spermatophyta</taxon>
        <taxon>Magnoliopsida</taxon>
        <taxon>Ranunculales</taxon>
        <taxon>Menispermaceae</taxon>
        <taxon>Menispermoideae</taxon>
        <taxon>Cissampelideae</taxon>
        <taxon>Stephania</taxon>
    </lineage>
</organism>
<keyword evidence="3" id="KW-1185">Reference proteome</keyword>
<dbReference type="EMBL" id="JBBNAF010000002">
    <property type="protein sequence ID" value="KAK9163021.1"/>
    <property type="molecule type" value="Genomic_DNA"/>
</dbReference>
<comment type="caution">
    <text evidence="2">The sequence shown here is derived from an EMBL/GenBank/DDBJ whole genome shotgun (WGS) entry which is preliminary data.</text>
</comment>
<name>A0AAP0L2C9_9MAGN</name>
<dbReference type="Proteomes" id="UP001420932">
    <property type="component" value="Unassembled WGS sequence"/>
</dbReference>
<accession>A0AAP0L2C9</accession>
<feature type="region of interest" description="Disordered" evidence="1">
    <location>
        <begin position="66"/>
        <end position="102"/>
    </location>
</feature>
<sequence length="102" mass="11357">MEDRNASVPEEVVFEVMPLSCNFPDYKDTFTPSKPFPSREAAISWLQLIGGENKFVLVTKRSDAGALSEGKGENCCDSPGHIGDRLESWEGESDNNFKEIKE</sequence>
<gene>
    <name evidence="2" type="ORF">Syun_003923</name>
</gene>
<evidence type="ECO:0000256" key="1">
    <source>
        <dbReference type="SAM" id="MobiDB-lite"/>
    </source>
</evidence>
<dbReference type="AlphaFoldDB" id="A0AAP0L2C9"/>
<proteinExistence type="predicted"/>
<evidence type="ECO:0000313" key="3">
    <source>
        <dbReference type="Proteomes" id="UP001420932"/>
    </source>
</evidence>
<evidence type="ECO:0000313" key="2">
    <source>
        <dbReference type="EMBL" id="KAK9163021.1"/>
    </source>
</evidence>